<dbReference type="Proteomes" id="UP000005435">
    <property type="component" value="Chromosome"/>
</dbReference>
<dbReference type="InterPro" id="IPR051933">
    <property type="entry name" value="Resuscitation_pf_RpfB"/>
</dbReference>
<name>G8LSU0_ACECE</name>
<dbReference type="GO" id="GO:0009254">
    <property type="term" value="P:peptidoglycan turnover"/>
    <property type="evidence" value="ECO:0007669"/>
    <property type="project" value="InterPro"/>
</dbReference>
<feature type="transmembrane region" description="Helical" evidence="2">
    <location>
        <begin position="20"/>
        <end position="39"/>
    </location>
</feature>
<reference evidence="5" key="1">
    <citation type="submission" date="2011-12" db="EMBL/GenBank/DDBJ databases">
        <title>Complete sequence of Clostridium clariflavum DSM 19732.</title>
        <authorList>
            <consortium name="US DOE Joint Genome Institute"/>
            <person name="Lucas S."/>
            <person name="Han J."/>
            <person name="Lapidus A."/>
            <person name="Cheng J.-F."/>
            <person name="Goodwin L."/>
            <person name="Pitluck S."/>
            <person name="Peters L."/>
            <person name="Teshima H."/>
            <person name="Detter J.C."/>
            <person name="Han C."/>
            <person name="Tapia R."/>
            <person name="Land M."/>
            <person name="Hauser L."/>
            <person name="Kyrpides N."/>
            <person name="Ivanova N."/>
            <person name="Pagani I."/>
            <person name="Kitzmiller T."/>
            <person name="Lynd L."/>
            <person name="Izquierdo J."/>
            <person name="Woyke T."/>
        </authorList>
    </citation>
    <scope>NUCLEOTIDE SEQUENCE [LARGE SCALE GENOMIC DNA]</scope>
    <source>
        <strain evidence="5">DSM 19732 / NBRC 101661 / EBR45</strain>
    </source>
</reference>
<organism evidence="4 5">
    <name type="scientific">Acetivibrio clariflavus (strain DSM 19732 / NBRC 101661 / EBR45)</name>
    <name type="common">Clostridium clariflavum</name>
    <dbReference type="NCBI Taxonomy" id="720554"/>
    <lineage>
        <taxon>Bacteria</taxon>
        <taxon>Bacillati</taxon>
        <taxon>Bacillota</taxon>
        <taxon>Clostridia</taxon>
        <taxon>Eubacteriales</taxon>
        <taxon>Oscillospiraceae</taxon>
        <taxon>Acetivibrio</taxon>
    </lineage>
</organism>
<dbReference type="eggNOG" id="COG3584">
    <property type="taxonomic scope" value="Bacteria"/>
</dbReference>
<feature type="domain" description="G5" evidence="3">
    <location>
        <begin position="154"/>
        <end position="234"/>
    </location>
</feature>
<dbReference type="SUPFAM" id="SSF50685">
    <property type="entry name" value="Barwin-like endoglucanases"/>
    <property type="match status" value="1"/>
</dbReference>
<dbReference type="InterPro" id="IPR007137">
    <property type="entry name" value="DUF348"/>
</dbReference>
<evidence type="ECO:0000313" key="4">
    <source>
        <dbReference type="EMBL" id="AEV70453.1"/>
    </source>
</evidence>
<dbReference type="InterPro" id="IPR010611">
    <property type="entry name" value="3D_dom"/>
</dbReference>
<keyword evidence="2" id="KW-0472">Membrane</keyword>
<dbReference type="PANTHER" id="PTHR39160">
    <property type="entry name" value="CELL WALL-BINDING PROTEIN YOCH"/>
    <property type="match status" value="1"/>
</dbReference>
<dbReference type="Pfam" id="PF07501">
    <property type="entry name" value="G5"/>
    <property type="match status" value="1"/>
</dbReference>
<sequence precursor="true">MLLPLAENIKRYFSKKTLTVTLLTIIATVIFGVFIFFAFSTDVIIDYNGTQITVKTMRNTVKDVLMQKGIVVNEYDYVSLPLDTKLIRNKTTKIHIKSAVPIKVFADGKETTVMTSKDTVEEALKNSSIGLGDLDRIEGANPNDKVYKDMNIKVVRVRHELVTKNEIIPYEIDRRPNNSMDQGVEQVVNKGKDGVCEKTYKVVYEDGKEVERKLISDTIVKEPEKEIVEYGTIATYTVSRGEVIRYKKVLDMSATAYTASYKDTKKHPDHPLFGITYTGVRVKRGIVAVDPKVIPLGTRLYIEGLGDTPDYGYAVAADIGSAIKGNKIDLYVETQSEADRFGRRKVRVYVLY</sequence>
<dbReference type="eggNOG" id="COG3583">
    <property type="taxonomic scope" value="Bacteria"/>
</dbReference>
<dbReference type="Pfam" id="PF03990">
    <property type="entry name" value="DUF348"/>
    <property type="match status" value="2"/>
</dbReference>
<dbReference type="InterPro" id="IPR011098">
    <property type="entry name" value="G5_dom"/>
</dbReference>
<proteinExistence type="predicted"/>
<accession>G8LSU0</accession>
<dbReference type="CDD" id="cd22786">
    <property type="entry name" value="DPBB_YuiC-like"/>
    <property type="match status" value="1"/>
</dbReference>
<dbReference type="OrthoDB" id="9798935at2"/>
<dbReference type="STRING" id="720554.Clocl_4017"/>
<keyword evidence="5" id="KW-1185">Reference proteome</keyword>
<dbReference type="HOGENOM" id="CLU_036884_0_1_9"/>
<dbReference type="Pfam" id="PF06725">
    <property type="entry name" value="3D"/>
    <property type="match status" value="1"/>
</dbReference>
<dbReference type="Gene3D" id="2.20.230.10">
    <property type="entry name" value="Resuscitation-promoting factor rpfb"/>
    <property type="match status" value="1"/>
</dbReference>
<protein>
    <recommendedName>
        <fullName evidence="3">G5 domain-containing protein</fullName>
    </recommendedName>
</protein>
<keyword evidence="1" id="KW-0732">Signal</keyword>
<dbReference type="Gene3D" id="2.40.40.10">
    <property type="entry name" value="RlpA-like domain"/>
    <property type="match status" value="1"/>
</dbReference>
<dbReference type="EMBL" id="CP003065">
    <property type="protein sequence ID" value="AEV70453.1"/>
    <property type="molecule type" value="Genomic_DNA"/>
</dbReference>
<dbReference type="SMART" id="SM01208">
    <property type="entry name" value="G5"/>
    <property type="match status" value="1"/>
</dbReference>
<dbReference type="PROSITE" id="PS51109">
    <property type="entry name" value="G5"/>
    <property type="match status" value="1"/>
</dbReference>
<gene>
    <name evidence="4" type="ordered locus">Clocl_4017</name>
</gene>
<dbReference type="GO" id="GO:0019867">
    <property type="term" value="C:outer membrane"/>
    <property type="evidence" value="ECO:0007669"/>
    <property type="project" value="InterPro"/>
</dbReference>
<dbReference type="AlphaFoldDB" id="G8LSU0"/>
<keyword evidence="2" id="KW-1133">Transmembrane helix</keyword>
<evidence type="ECO:0000256" key="1">
    <source>
        <dbReference type="ARBA" id="ARBA00022729"/>
    </source>
</evidence>
<evidence type="ECO:0000313" key="5">
    <source>
        <dbReference type="Proteomes" id="UP000005435"/>
    </source>
</evidence>
<reference evidence="4 5" key="2">
    <citation type="journal article" date="2012" name="Stand. Genomic Sci.">
        <title>Complete Genome Sequence of Clostridium clariflavum DSM 19732.</title>
        <authorList>
            <person name="Izquierdo J.A."/>
            <person name="Goodwin L."/>
            <person name="Davenport K.W."/>
            <person name="Teshima H."/>
            <person name="Bruce D."/>
            <person name="Detter C."/>
            <person name="Tapia R."/>
            <person name="Han S."/>
            <person name="Land M."/>
            <person name="Hauser L."/>
            <person name="Jeffries C.D."/>
            <person name="Han J."/>
            <person name="Pitluck S."/>
            <person name="Nolan M."/>
            <person name="Chen A."/>
            <person name="Huntemann M."/>
            <person name="Mavromatis K."/>
            <person name="Mikhailova N."/>
            <person name="Liolios K."/>
            <person name="Woyke T."/>
            <person name="Lynd L.R."/>
        </authorList>
    </citation>
    <scope>NUCLEOTIDE SEQUENCE [LARGE SCALE GENOMIC DNA]</scope>
    <source>
        <strain evidence="5">DSM 19732 / NBRC 101661 / EBR45</strain>
    </source>
</reference>
<dbReference type="KEGG" id="ccl:Clocl_4017"/>
<evidence type="ECO:0000259" key="3">
    <source>
        <dbReference type="PROSITE" id="PS51109"/>
    </source>
</evidence>
<evidence type="ECO:0000256" key="2">
    <source>
        <dbReference type="SAM" id="Phobius"/>
    </source>
</evidence>
<keyword evidence="2" id="KW-0812">Transmembrane</keyword>
<dbReference type="GO" id="GO:0004553">
    <property type="term" value="F:hydrolase activity, hydrolyzing O-glycosyl compounds"/>
    <property type="evidence" value="ECO:0007669"/>
    <property type="project" value="InterPro"/>
</dbReference>
<dbReference type="RefSeq" id="WP_014256952.1">
    <property type="nucleotide sequence ID" value="NC_016627.1"/>
</dbReference>
<dbReference type="InterPro" id="IPR036908">
    <property type="entry name" value="RlpA-like_sf"/>
</dbReference>
<dbReference type="PANTHER" id="PTHR39160:SF4">
    <property type="entry name" value="RESUSCITATION-PROMOTING FACTOR RPFB"/>
    <property type="match status" value="1"/>
</dbReference>